<dbReference type="InterPro" id="IPR008947">
    <property type="entry name" value="PLipase_C/P1_nuclease_dom_sf"/>
</dbReference>
<accession>A0A381RIU5</accession>
<feature type="non-terminal residue" evidence="1">
    <location>
        <position position="1"/>
    </location>
</feature>
<name>A0A381RIU5_9ZZZZ</name>
<reference evidence="1" key="1">
    <citation type="submission" date="2018-05" db="EMBL/GenBank/DDBJ databases">
        <authorList>
            <person name="Lanie J.A."/>
            <person name="Ng W.-L."/>
            <person name="Kazmierczak K.M."/>
            <person name="Andrzejewski T.M."/>
            <person name="Davidsen T.M."/>
            <person name="Wayne K.J."/>
            <person name="Tettelin H."/>
            <person name="Glass J.I."/>
            <person name="Rusch D."/>
            <person name="Podicherti R."/>
            <person name="Tsui H.-C.T."/>
            <person name="Winkler M.E."/>
        </authorList>
    </citation>
    <scope>NUCLEOTIDE SEQUENCE</scope>
</reference>
<evidence type="ECO:0000313" key="1">
    <source>
        <dbReference type="EMBL" id="SUZ89043.1"/>
    </source>
</evidence>
<sequence length="278" mass="31969">VTHQWAYGWGYTAHRLINREAVKLLNSPLGEFFSGYINYISEHAVDPDLWKKDKENHPNEYPGHFIDADLFDDYPFKKIPRKWEDVVNKYGKKKLGSWGTAPWRIEEYYYQLVTQFRDGEWIKARLTATALGHYVSDIHVPFHTCANYNGQLTGNKGVHKRWEANMVEEFLLDAMNTSGRLIDFDDPVSQAFLIVEESFPYVSTILTAETKARETVPVHLRSTISDWEVSMIGSEYIKVLYVETGALALSRMEMASLRVASYWHSAWVAAGKPSPPAR</sequence>
<organism evidence="1">
    <name type="scientific">marine metagenome</name>
    <dbReference type="NCBI Taxonomy" id="408172"/>
    <lineage>
        <taxon>unclassified sequences</taxon>
        <taxon>metagenomes</taxon>
        <taxon>ecological metagenomes</taxon>
    </lineage>
</organism>
<dbReference type="GO" id="GO:0016788">
    <property type="term" value="F:hydrolase activity, acting on ester bonds"/>
    <property type="evidence" value="ECO:0007669"/>
    <property type="project" value="InterPro"/>
</dbReference>
<proteinExistence type="predicted"/>
<dbReference type="SUPFAM" id="SSF48537">
    <property type="entry name" value="Phospholipase C/P1 nuclease"/>
    <property type="match status" value="1"/>
</dbReference>
<dbReference type="AlphaFoldDB" id="A0A381RIU5"/>
<gene>
    <name evidence="1" type="ORF">METZ01_LOCUS41897</name>
</gene>
<evidence type="ECO:0008006" key="2">
    <source>
        <dbReference type="Google" id="ProtNLM"/>
    </source>
</evidence>
<protein>
    <recommendedName>
        <fullName evidence="2">Phospholipase C/D domain-containing protein</fullName>
    </recommendedName>
</protein>
<dbReference type="EMBL" id="UINC01001800">
    <property type="protein sequence ID" value="SUZ89043.1"/>
    <property type="molecule type" value="Genomic_DNA"/>
</dbReference>
<dbReference type="Gene3D" id="1.10.575.10">
    <property type="entry name" value="P1 Nuclease"/>
    <property type="match status" value="1"/>
</dbReference>